<dbReference type="EMBL" id="CAJPEV010001255">
    <property type="protein sequence ID" value="CAG0891663.1"/>
    <property type="molecule type" value="Genomic_DNA"/>
</dbReference>
<evidence type="ECO:0000313" key="2">
    <source>
        <dbReference type="EMBL" id="CAD7246842.1"/>
    </source>
</evidence>
<feature type="compositionally biased region" description="Polar residues" evidence="1">
    <location>
        <begin position="246"/>
        <end position="265"/>
    </location>
</feature>
<keyword evidence="3" id="KW-1185">Reference proteome</keyword>
<feature type="compositionally biased region" description="Basic and acidic residues" evidence="1">
    <location>
        <begin position="19"/>
        <end position="32"/>
    </location>
</feature>
<dbReference type="AlphaFoldDB" id="A0A7R8XA31"/>
<gene>
    <name evidence="2" type="ORF">DSTB1V02_LOCUS6685</name>
</gene>
<organism evidence="2">
    <name type="scientific">Darwinula stevensoni</name>
    <dbReference type="NCBI Taxonomy" id="69355"/>
    <lineage>
        <taxon>Eukaryota</taxon>
        <taxon>Metazoa</taxon>
        <taxon>Ecdysozoa</taxon>
        <taxon>Arthropoda</taxon>
        <taxon>Crustacea</taxon>
        <taxon>Oligostraca</taxon>
        <taxon>Ostracoda</taxon>
        <taxon>Podocopa</taxon>
        <taxon>Podocopida</taxon>
        <taxon>Darwinulocopina</taxon>
        <taxon>Darwinuloidea</taxon>
        <taxon>Darwinulidae</taxon>
        <taxon>Darwinula</taxon>
    </lineage>
</organism>
<proteinExistence type="predicted"/>
<dbReference type="EMBL" id="LR900772">
    <property type="protein sequence ID" value="CAD7246842.1"/>
    <property type="molecule type" value="Genomic_DNA"/>
</dbReference>
<feature type="compositionally biased region" description="Basic and acidic residues" evidence="1">
    <location>
        <begin position="222"/>
        <end position="232"/>
    </location>
</feature>
<evidence type="ECO:0000313" key="3">
    <source>
        <dbReference type="Proteomes" id="UP000677054"/>
    </source>
</evidence>
<evidence type="ECO:0000256" key="1">
    <source>
        <dbReference type="SAM" id="MobiDB-lite"/>
    </source>
</evidence>
<feature type="region of interest" description="Disordered" evidence="1">
    <location>
        <begin position="179"/>
        <end position="282"/>
    </location>
</feature>
<feature type="compositionally biased region" description="Low complexity" evidence="1">
    <location>
        <begin position="201"/>
        <end position="217"/>
    </location>
</feature>
<accession>A0A7R8XA31</accession>
<protein>
    <submittedName>
        <fullName evidence="2">Uncharacterized protein</fullName>
    </submittedName>
</protein>
<feature type="region of interest" description="Disordered" evidence="1">
    <location>
        <begin position="309"/>
        <end position="399"/>
    </location>
</feature>
<sequence>MNSAKEMKKASQKPARKWRQNDQEKCESREPPCRGTIRSLEQHRGHGRSTLKMSMLNNLQKVTDCLQNIRLGGDPEVQEHHESQGSMRSSQLKENDWLLLDTAIIASDTVLEQVQKGGASKVDAYGSEDSNPDGINLDTMGKERGSPLRLLPLIVTYLEDMDGEDFDDWLEIMKSHQVSQPVKDDSECDASDSSLGIPTPSDSVSSVSETSRSASPVMGMELIRDAIARKDDAEEGSDGSSKPGIYSSTWETALVPSKSTSNCSYPVTGIPQPEESPPIVSPKMELASGTKVSISNDPVTTAKVPIKLLETPRSFSSNTDEAASDENDSRSTSPFLAPGVDVSTAAPVSLADTSTIRLMSSDDPVPPATSPKLVSENSTQLKEELNLNVPHDPGRSGEA</sequence>
<feature type="region of interest" description="Disordered" evidence="1">
    <location>
        <begin position="1"/>
        <end position="47"/>
    </location>
</feature>
<reference evidence="2" key="1">
    <citation type="submission" date="2020-11" db="EMBL/GenBank/DDBJ databases">
        <authorList>
            <person name="Tran Van P."/>
        </authorList>
    </citation>
    <scope>NUCLEOTIDE SEQUENCE</scope>
</reference>
<name>A0A7R8XA31_9CRUS</name>
<dbReference type="Proteomes" id="UP000677054">
    <property type="component" value="Unassembled WGS sequence"/>
</dbReference>